<dbReference type="GO" id="GO:0008270">
    <property type="term" value="F:zinc ion binding"/>
    <property type="evidence" value="ECO:0007669"/>
    <property type="project" value="InterPro"/>
</dbReference>
<keyword evidence="5" id="KW-0238">DNA-binding</keyword>
<dbReference type="AlphaFoldDB" id="A0A4U0UXS3"/>
<feature type="compositionally biased region" description="Low complexity" evidence="8">
    <location>
        <begin position="687"/>
        <end position="702"/>
    </location>
</feature>
<reference evidence="10 11" key="1">
    <citation type="submission" date="2017-03" db="EMBL/GenBank/DDBJ databases">
        <title>Genomes of endolithic fungi from Antarctica.</title>
        <authorList>
            <person name="Coleine C."/>
            <person name="Masonjones S."/>
            <person name="Stajich J.E."/>
        </authorList>
    </citation>
    <scope>NUCLEOTIDE SEQUENCE [LARGE SCALE GENOMIC DNA]</scope>
    <source>
        <strain evidence="10 11">CCFEE 5311</strain>
    </source>
</reference>
<dbReference type="STRING" id="329885.A0A4U0UXS3"/>
<dbReference type="GO" id="GO:0045944">
    <property type="term" value="P:positive regulation of transcription by RNA polymerase II"/>
    <property type="evidence" value="ECO:0007669"/>
    <property type="project" value="TreeGrafter"/>
</dbReference>
<feature type="region of interest" description="Disordered" evidence="8">
    <location>
        <begin position="673"/>
        <end position="702"/>
    </location>
</feature>
<sequence length="790" mass="88474">MAGLFVAGKCDKLQPCGSCDRAGVPCIYTDRTKERKYNADHVERLEKRIRQAEARNKSLADELSRARANPDAVPSSLTGDQKPLRAHAKTPDAVSEISYLAINAAGERQPYLGSTSGVLFAELICSSVRLGLHTDLTPITSLPGGSGPRGTVPTAQLLAVVRRADDLPSQALAQEMLSAYLNHENIIYPFIYPQFLSNTLKQVYEEEDYYVSQASPSEVFILNMVFAIASGQVAKYDRQLLPSAESHQARAFAEMSQVLSHGSIESLQCLLLLCIWRTTSSIRDNSASMWHTVGIAVRTALELGLHRESSYPIKQELELDEAQLVQYRHQELGRRCFWCVVAFDIVTSSILGRPLGIRDDDIDTALPLSESDGLLTPLLTTTVAGMQRITIFNKIVRYRLFCGKLVTNLHPKRSPDVSIEDALRLRDELADELDLWYSSLHELRLPHNAISDEGGQSCYLSPTWYEMLYANATLMIWRPCPLLVDITNDRHTLQRIYDSATNAISSYAILHRNRVINYSWVTLHSVFMAGLSYIYAVSRHLRGRINGIHGNACLLEDDPTTIDVVNISRACSTVLVAVAERWNTQRHCHEVFDRLSDAVLNDTIKVQTASVLAQQHDSPSMSLATSANSPVSVPSTSTPLQYPPMQHIQHIQQTQQVPRADYINHWNLRMQQQQQQQQHQSGHTHPLHPLIQQPALPQPQHQVPGTVAPMHAPLAVDTEFLHSYNDIQTLYHHQRVDDSVMHLSQDWLGYIGAAEPAGGYMANAHLQQQQHRRSFIPSQQAPFQPPSTRM</sequence>
<name>A0A4U0UXS3_9PEZI</name>
<feature type="domain" description="Xylanolytic transcriptional activator regulatory" evidence="9">
    <location>
        <begin position="289"/>
        <end position="373"/>
    </location>
</feature>
<dbReference type="Pfam" id="PF00172">
    <property type="entry name" value="Zn_clus"/>
    <property type="match status" value="1"/>
</dbReference>
<gene>
    <name evidence="10" type="ORF">B0A54_08823</name>
</gene>
<dbReference type="PANTHER" id="PTHR47782">
    <property type="entry name" value="ZN(II)2CYS6 TRANSCRIPTION FACTOR (EUROFUNG)-RELATED"/>
    <property type="match status" value="1"/>
</dbReference>
<evidence type="ECO:0000256" key="4">
    <source>
        <dbReference type="ARBA" id="ARBA00023015"/>
    </source>
</evidence>
<dbReference type="InterPro" id="IPR001138">
    <property type="entry name" value="Zn2Cys6_DnaBD"/>
</dbReference>
<organism evidence="10 11">
    <name type="scientific">Friedmanniomyces endolithicus</name>
    <dbReference type="NCBI Taxonomy" id="329885"/>
    <lineage>
        <taxon>Eukaryota</taxon>
        <taxon>Fungi</taxon>
        <taxon>Dikarya</taxon>
        <taxon>Ascomycota</taxon>
        <taxon>Pezizomycotina</taxon>
        <taxon>Dothideomycetes</taxon>
        <taxon>Dothideomycetidae</taxon>
        <taxon>Mycosphaerellales</taxon>
        <taxon>Teratosphaeriaceae</taxon>
        <taxon>Friedmanniomyces</taxon>
    </lineage>
</organism>
<dbReference type="PANTHER" id="PTHR47782:SF12">
    <property type="entry name" value="ZN(II)2CYS6 TRANSCRIPTION FACTOR (EUROFUNG)"/>
    <property type="match status" value="1"/>
</dbReference>
<accession>A0A4U0UXS3</accession>
<dbReference type="OrthoDB" id="2399539at2759"/>
<dbReference type="GO" id="GO:0000981">
    <property type="term" value="F:DNA-binding transcription factor activity, RNA polymerase II-specific"/>
    <property type="evidence" value="ECO:0007669"/>
    <property type="project" value="InterPro"/>
</dbReference>
<evidence type="ECO:0000256" key="5">
    <source>
        <dbReference type="ARBA" id="ARBA00023125"/>
    </source>
</evidence>
<keyword evidence="3" id="KW-0862">Zinc</keyword>
<dbReference type="GO" id="GO:0043565">
    <property type="term" value="F:sequence-specific DNA binding"/>
    <property type="evidence" value="ECO:0007669"/>
    <property type="project" value="TreeGrafter"/>
</dbReference>
<evidence type="ECO:0000256" key="8">
    <source>
        <dbReference type="SAM" id="MobiDB-lite"/>
    </source>
</evidence>
<keyword evidence="4" id="KW-0805">Transcription regulation</keyword>
<feature type="region of interest" description="Disordered" evidence="8">
    <location>
        <begin position="56"/>
        <end position="87"/>
    </location>
</feature>
<dbReference type="InterPro" id="IPR036864">
    <property type="entry name" value="Zn2-C6_fun-type_DNA-bd_sf"/>
</dbReference>
<dbReference type="CDD" id="cd00067">
    <property type="entry name" value="GAL4"/>
    <property type="match status" value="1"/>
</dbReference>
<dbReference type="SMART" id="SM00906">
    <property type="entry name" value="Fungal_trans"/>
    <property type="match status" value="1"/>
</dbReference>
<evidence type="ECO:0000256" key="7">
    <source>
        <dbReference type="ARBA" id="ARBA00023242"/>
    </source>
</evidence>
<evidence type="ECO:0000256" key="2">
    <source>
        <dbReference type="ARBA" id="ARBA00022723"/>
    </source>
</evidence>
<dbReference type="InterPro" id="IPR052202">
    <property type="entry name" value="Yeast_MetPath_Reg"/>
</dbReference>
<evidence type="ECO:0000256" key="6">
    <source>
        <dbReference type="ARBA" id="ARBA00023163"/>
    </source>
</evidence>
<dbReference type="EMBL" id="NAJP01000035">
    <property type="protein sequence ID" value="TKA40035.1"/>
    <property type="molecule type" value="Genomic_DNA"/>
</dbReference>
<keyword evidence="6" id="KW-0804">Transcription</keyword>
<keyword evidence="2" id="KW-0479">Metal-binding</keyword>
<proteinExistence type="predicted"/>
<dbReference type="Pfam" id="PF04082">
    <property type="entry name" value="Fungal_trans"/>
    <property type="match status" value="1"/>
</dbReference>
<dbReference type="Gene3D" id="4.10.240.10">
    <property type="entry name" value="Zn(2)-C6 fungal-type DNA-binding domain"/>
    <property type="match status" value="1"/>
</dbReference>
<comment type="caution">
    <text evidence="10">The sequence shown here is derived from an EMBL/GenBank/DDBJ whole genome shotgun (WGS) entry which is preliminary data.</text>
</comment>
<evidence type="ECO:0000313" key="11">
    <source>
        <dbReference type="Proteomes" id="UP000310066"/>
    </source>
</evidence>
<dbReference type="InterPro" id="IPR007219">
    <property type="entry name" value="XnlR_reg_dom"/>
</dbReference>
<evidence type="ECO:0000256" key="1">
    <source>
        <dbReference type="ARBA" id="ARBA00004123"/>
    </source>
</evidence>
<protein>
    <recommendedName>
        <fullName evidence="9">Xylanolytic transcriptional activator regulatory domain-containing protein</fullName>
    </recommendedName>
</protein>
<evidence type="ECO:0000259" key="9">
    <source>
        <dbReference type="SMART" id="SM00906"/>
    </source>
</evidence>
<dbReference type="GO" id="GO:0006351">
    <property type="term" value="P:DNA-templated transcription"/>
    <property type="evidence" value="ECO:0007669"/>
    <property type="project" value="InterPro"/>
</dbReference>
<feature type="compositionally biased region" description="Basic and acidic residues" evidence="8">
    <location>
        <begin position="56"/>
        <end position="65"/>
    </location>
</feature>
<evidence type="ECO:0000313" key="10">
    <source>
        <dbReference type="EMBL" id="TKA40035.1"/>
    </source>
</evidence>
<dbReference type="GO" id="GO:0005634">
    <property type="term" value="C:nucleus"/>
    <property type="evidence" value="ECO:0007669"/>
    <property type="project" value="UniProtKB-SubCell"/>
</dbReference>
<comment type="subcellular location">
    <subcellularLocation>
        <location evidence="1">Nucleus</location>
    </subcellularLocation>
</comment>
<keyword evidence="7" id="KW-0539">Nucleus</keyword>
<dbReference type="CDD" id="cd12148">
    <property type="entry name" value="fungal_TF_MHR"/>
    <property type="match status" value="1"/>
</dbReference>
<evidence type="ECO:0000256" key="3">
    <source>
        <dbReference type="ARBA" id="ARBA00022833"/>
    </source>
</evidence>
<dbReference type="Proteomes" id="UP000310066">
    <property type="component" value="Unassembled WGS sequence"/>
</dbReference>